<evidence type="ECO:0000256" key="1">
    <source>
        <dbReference type="ARBA" id="ARBA00001974"/>
    </source>
</evidence>
<comment type="cofactor">
    <cofactor evidence="1">
        <name>FAD</name>
        <dbReference type="ChEBI" id="CHEBI:57692"/>
    </cofactor>
</comment>
<dbReference type="GO" id="GO:0050660">
    <property type="term" value="F:flavin adenine dinucleotide binding"/>
    <property type="evidence" value="ECO:0007669"/>
    <property type="project" value="InterPro"/>
</dbReference>
<dbReference type="InterPro" id="IPR051209">
    <property type="entry name" value="FAD-bind_Monooxygenase_sf"/>
</dbReference>
<evidence type="ECO:0000313" key="7">
    <source>
        <dbReference type="Proteomes" id="UP001150942"/>
    </source>
</evidence>
<keyword evidence="3" id="KW-0285">Flavoprotein</keyword>
<protein>
    <recommendedName>
        <fullName evidence="8">Sterigmatocystin biosynthesis monooxygenase stcW</fullName>
    </recommendedName>
</protein>
<dbReference type="SUPFAM" id="SSF51905">
    <property type="entry name" value="FAD/NAD(P)-binding domain"/>
    <property type="match status" value="2"/>
</dbReference>
<reference evidence="6" key="2">
    <citation type="journal article" date="2023" name="IMA Fungus">
        <title>Comparative genomic study of the Penicillium genus elucidates a diverse pangenome and 15 lateral gene transfer events.</title>
        <authorList>
            <person name="Petersen C."/>
            <person name="Sorensen T."/>
            <person name="Nielsen M.R."/>
            <person name="Sondergaard T.E."/>
            <person name="Sorensen J.L."/>
            <person name="Fitzpatrick D.A."/>
            <person name="Frisvad J.C."/>
            <person name="Nielsen K.L."/>
        </authorList>
    </citation>
    <scope>NUCLEOTIDE SEQUENCE</scope>
    <source>
        <strain evidence="6">IBT 20477</strain>
    </source>
</reference>
<evidence type="ECO:0008006" key="8">
    <source>
        <dbReference type="Google" id="ProtNLM"/>
    </source>
</evidence>
<comment type="caution">
    <text evidence="6">The sequence shown here is derived from an EMBL/GenBank/DDBJ whole genome shotgun (WGS) entry which is preliminary data.</text>
</comment>
<sequence length="553" mass="62553">MGSNMGPEVPQRPLEASKNWVPLLDEPLYKPRRLRVVCVGAGYSGLSLAYEAKYNKALEGCIDLTIYDKNDDIGGTWLENRYPGVACDVPAHIYTFPFEPNPDWSTFFASGSEIWSYIKRTSDKYGLAEHVQLRSKVLQAIWDEPSSTWCMKIRQNGEEKEVECDVLVDGSGFLNNWTWPNIEGLHDFKGQLLHTANWNLSLDVTGKKVAVIGNGASAIQVLPQLQKTAAQLTNYIRSPTWIFSNHAAGMTKDGTNFAFTEEEKTRFRENPALLLKYRKEIESCEDNFFSVFFKNSQAQKAALIKAQARMRQRLGNDPDLCAKLIPNWELGCRRATPGDGYLEALCAENASVNNTPILRFTESGIQTAHEHTDFDIIVCATGFDVSYRPPWTVRGRNGHQLHHAWSDSPEAYFGIAAPNTPNYFIFIGPNSPVGHGTLLDSVFCVAKWILKWCRKMATEDIKSICVKQEALDDYNTYSQEFLKGMVWSGGCRSWYKNNKVDGPVTALYAGSRLHFRDVLETFRTEDFDIQYGSVNRFRFMGNGMTLSKERVLR</sequence>
<evidence type="ECO:0000256" key="3">
    <source>
        <dbReference type="ARBA" id="ARBA00022630"/>
    </source>
</evidence>
<evidence type="ECO:0000256" key="5">
    <source>
        <dbReference type="ARBA" id="ARBA00023002"/>
    </source>
</evidence>
<name>A0A9W9SXR8_9EURO</name>
<dbReference type="GO" id="GO:0050661">
    <property type="term" value="F:NADP binding"/>
    <property type="evidence" value="ECO:0007669"/>
    <property type="project" value="InterPro"/>
</dbReference>
<dbReference type="PANTHER" id="PTHR42877:SF11">
    <property type="entry name" value="MONOOXYGENASE, PUTATIVE (AFU_ORTHOLOGUE AFUA_6G13790)-RELATED"/>
    <property type="match status" value="1"/>
</dbReference>
<dbReference type="GO" id="GO:0004499">
    <property type="term" value="F:N,N-dimethylaniline monooxygenase activity"/>
    <property type="evidence" value="ECO:0007669"/>
    <property type="project" value="InterPro"/>
</dbReference>
<dbReference type="OrthoDB" id="74360at2759"/>
<dbReference type="Proteomes" id="UP001150942">
    <property type="component" value="Unassembled WGS sequence"/>
</dbReference>
<dbReference type="InterPro" id="IPR036188">
    <property type="entry name" value="FAD/NAD-bd_sf"/>
</dbReference>
<organism evidence="6 7">
    <name type="scientific">Penicillium cf. viridicatum</name>
    <dbReference type="NCBI Taxonomy" id="2972119"/>
    <lineage>
        <taxon>Eukaryota</taxon>
        <taxon>Fungi</taxon>
        <taxon>Dikarya</taxon>
        <taxon>Ascomycota</taxon>
        <taxon>Pezizomycotina</taxon>
        <taxon>Eurotiomycetes</taxon>
        <taxon>Eurotiomycetidae</taxon>
        <taxon>Eurotiales</taxon>
        <taxon>Aspergillaceae</taxon>
        <taxon>Penicillium</taxon>
    </lineage>
</organism>
<proteinExistence type="inferred from homology"/>
<keyword evidence="4" id="KW-0274">FAD</keyword>
<keyword evidence="5" id="KW-0560">Oxidoreductase</keyword>
<evidence type="ECO:0000256" key="4">
    <source>
        <dbReference type="ARBA" id="ARBA00022827"/>
    </source>
</evidence>
<evidence type="ECO:0000313" key="6">
    <source>
        <dbReference type="EMBL" id="KAJ5202173.1"/>
    </source>
</evidence>
<dbReference type="PANTHER" id="PTHR42877">
    <property type="entry name" value="L-ORNITHINE N(5)-MONOOXYGENASE-RELATED"/>
    <property type="match status" value="1"/>
</dbReference>
<comment type="similarity">
    <text evidence="2">Belongs to the FAD-binding monooxygenase family.</text>
</comment>
<keyword evidence="7" id="KW-1185">Reference proteome</keyword>
<gene>
    <name evidence="6" type="ORF">N7449_004252</name>
</gene>
<reference evidence="6" key="1">
    <citation type="submission" date="2022-11" db="EMBL/GenBank/DDBJ databases">
        <authorList>
            <person name="Petersen C."/>
        </authorList>
    </citation>
    <scope>NUCLEOTIDE SEQUENCE</scope>
    <source>
        <strain evidence="6">IBT 20477</strain>
    </source>
</reference>
<dbReference type="EMBL" id="JAPQKQ010000003">
    <property type="protein sequence ID" value="KAJ5202173.1"/>
    <property type="molecule type" value="Genomic_DNA"/>
</dbReference>
<dbReference type="InterPro" id="IPR020946">
    <property type="entry name" value="Flavin_mOase-like"/>
</dbReference>
<dbReference type="AlphaFoldDB" id="A0A9W9SXR8"/>
<dbReference type="Gene3D" id="3.50.50.60">
    <property type="entry name" value="FAD/NAD(P)-binding domain"/>
    <property type="match status" value="2"/>
</dbReference>
<evidence type="ECO:0000256" key="2">
    <source>
        <dbReference type="ARBA" id="ARBA00010139"/>
    </source>
</evidence>
<dbReference type="Pfam" id="PF00743">
    <property type="entry name" value="FMO-like"/>
    <property type="match status" value="1"/>
</dbReference>
<accession>A0A9W9SXR8</accession>